<dbReference type="OrthoDB" id="9781337at2"/>
<name>A0A1R3VMB4_9GAMM</name>
<sequence>MTSAAVTSSPPEAAIAEARGLLKTYDGRIVVDHIDLAVRPGEFFGLLGPNGAGKTTTLRMLLGHTPPDAGELTVLGYPVPAMAREARQNLGVVPQFDNLDPDFTVWENLYTYAEYFGLGGAERLRRVDELLIFANLKERQTARISQLSGGMRRRLMLARALINNPELVILDEPSTGMDPQARHHIWQRLKELQKRGTTLILTTHYMEEAERLCDRLAIIDQGRVVACGSPQALIQEHKAKDLETVFIKLTGHELRD</sequence>
<dbReference type="PROSITE" id="PS50893">
    <property type="entry name" value="ABC_TRANSPORTER_2"/>
    <property type="match status" value="1"/>
</dbReference>
<dbReference type="InterPro" id="IPR003439">
    <property type="entry name" value="ABC_transporter-like_ATP-bd"/>
</dbReference>
<evidence type="ECO:0000259" key="10">
    <source>
        <dbReference type="PROSITE" id="PS50893"/>
    </source>
</evidence>
<dbReference type="InterPro" id="IPR017871">
    <property type="entry name" value="ABC_transporter-like_CS"/>
</dbReference>
<keyword evidence="6" id="KW-0547">Nucleotide-binding</keyword>
<evidence type="ECO:0000256" key="9">
    <source>
        <dbReference type="ARBA" id="ARBA00023136"/>
    </source>
</evidence>
<keyword evidence="4" id="KW-0536">Nodulation</keyword>
<keyword evidence="8" id="KW-1278">Translocase</keyword>
<keyword evidence="3" id="KW-0813">Transport</keyword>
<comment type="similarity">
    <text evidence="2">Belongs to the ABC transporter superfamily.</text>
</comment>
<dbReference type="AlphaFoldDB" id="A0A1R3VMB4"/>
<dbReference type="PANTHER" id="PTHR42711">
    <property type="entry name" value="ABC TRANSPORTER ATP-BINDING PROTEIN"/>
    <property type="match status" value="1"/>
</dbReference>
<evidence type="ECO:0000313" key="11">
    <source>
        <dbReference type="EMBL" id="SIT65676.1"/>
    </source>
</evidence>
<evidence type="ECO:0000256" key="4">
    <source>
        <dbReference type="ARBA" id="ARBA00022458"/>
    </source>
</evidence>
<dbReference type="PANTHER" id="PTHR42711:SF5">
    <property type="entry name" value="ABC TRANSPORTER ATP-BINDING PROTEIN NATA"/>
    <property type="match status" value="1"/>
</dbReference>
<gene>
    <name evidence="11" type="ORF">SAMN05216526_0126</name>
</gene>
<dbReference type="Proteomes" id="UP000223759">
    <property type="component" value="Unassembled WGS sequence"/>
</dbReference>
<comment type="subcellular location">
    <subcellularLocation>
        <location evidence="1">Cell membrane</location>
    </subcellularLocation>
</comment>
<evidence type="ECO:0000256" key="2">
    <source>
        <dbReference type="ARBA" id="ARBA00005417"/>
    </source>
</evidence>
<keyword evidence="7 11" id="KW-0067">ATP-binding</keyword>
<evidence type="ECO:0000256" key="3">
    <source>
        <dbReference type="ARBA" id="ARBA00022448"/>
    </source>
</evidence>
<evidence type="ECO:0000313" key="12">
    <source>
        <dbReference type="Proteomes" id="UP000223759"/>
    </source>
</evidence>
<dbReference type="GO" id="GO:0005886">
    <property type="term" value="C:plasma membrane"/>
    <property type="evidence" value="ECO:0007669"/>
    <property type="project" value="UniProtKB-SubCell"/>
</dbReference>
<dbReference type="FunFam" id="3.40.50.300:FF:000589">
    <property type="entry name" value="ABC transporter, ATP-binding subunit"/>
    <property type="match status" value="1"/>
</dbReference>
<keyword evidence="12" id="KW-1185">Reference proteome</keyword>
<feature type="domain" description="ABC transporter" evidence="10">
    <location>
        <begin position="16"/>
        <end position="246"/>
    </location>
</feature>
<protein>
    <submittedName>
        <fullName evidence="11">Lipooligosaccharide transport system ATP-binding protein</fullName>
    </submittedName>
</protein>
<dbReference type="SMART" id="SM00382">
    <property type="entry name" value="AAA"/>
    <property type="match status" value="1"/>
</dbReference>
<dbReference type="SUPFAM" id="SSF52540">
    <property type="entry name" value="P-loop containing nucleoside triphosphate hydrolases"/>
    <property type="match status" value="1"/>
</dbReference>
<evidence type="ECO:0000256" key="7">
    <source>
        <dbReference type="ARBA" id="ARBA00022840"/>
    </source>
</evidence>
<dbReference type="STRING" id="233100.SAMN05216526_0126"/>
<dbReference type="Gene3D" id="3.40.50.300">
    <property type="entry name" value="P-loop containing nucleotide triphosphate hydrolases"/>
    <property type="match status" value="1"/>
</dbReference>
<keyword evidence="9" id="KW-0472">Membrane</keyword>
<dbReference type="PROSITE" id="PS00211">
    <property type="entry name" value="ABC_TRANSPORTER_1"/>
    <property type="match status" value="1"/>
</dbReference>
<dbReference type="GO" id="GO:0016887">
    <property type="term" value="F:ATP hydrolysis activity"/>
    <property type="evidence" value="ECO:0007669"/>
    <property type="project" value="InterPro"/>
</dbReference>
<dbReference type="GO" id="GO:0005524">
    <property type="term" value="F:ATP binding"/>
    <property type="evidence" value="ECO:0007669"/>
    <property type="project" value="UniProtKB-KW"/>
</dbReference>
<dbReference type="InterPro" id="IPR003593">
    <property type="entry name" value="AAA+_ATPase"/>
</dbReference>
<evidence type="ECO:0000256" key="1">
    <source>
        <dbReference type="ARBA" id="ARBA00004236"/>
    </source>
</evidence>
<accession>A0A1R3VMB4</accession>
<evidence type="ECO:0000256" key="5">
    <source>
        <dbReference type="ARBA" id="ARBA00022475"/>
    </source>
</evidence>
<dbReference type="InterPro" id="IPR027417">
    <property type="entry name" value="P-loop_NTPase"/>
</dbReference>
<dbReference type="EMBL" id="FTPK01000001">
    <property type="protein sequence ID" value="SIT65676.1"/>
    <property type="molecule type" value="Genomic_DNA"/>
</dbReference>
<evidence type="ECO:0000256" key="8">
    <source>
        <dbReference type="ARBA" id="ARBA00022967"/>
    </source>
</evidence>
<dbReference type="RefSeq" id="WP_076754070.1">
    <property type="nucleotide sequence ID" value="NZ_CP023018.1"/>
</dbReference>
<organism evidence="11 12">
    <name type="scientific">Ectothiorhodosinus mongolicus</name>
    <dbReference type="NCBI Taxonomy" id="233100"/>
    <lineage>
        <taxon>Bacteria</taxon>
        <taxon>Pseudomonadati</taxon>
        <taxon>Pseudomonadota</taxon>
        <taxon>Gammaproteobacteria</taxon>
        <taxon>Chromatiales</taxon>
        <taxon>Ectothiorhodospiraceae</taxon>
        <taxon>Ectothiorhodosinus</taxon>
    </lineage>
</organism>
<evidence type="ECO:0000256" key="6">
    <source>
        <dbReference type="ARBA" id="ARBA00022741"/>
    </source>
</evidence>
<reference evidence="11 12" key="1">
    <citation type="submission" date="2017-01" db="EMBL/GenBank/DDBJ databases">
        <authorList>
            <person name="Mah S.A."/>
            <person name="Swanson W.J."/>
            <person name="Moy G.W."/>
            <person name="Vacquier V.D."/>
        </authorList>
    </citation>
    <scope>NUCLEOTIDE SEQUENCE [LARGE SCALE GENOMIC DNA]</scope>
    <source>
        <strain evidence="11 12">M9</strain>
    </source>
</reference>
<keyword evidence="5" id="KW-1003">Cell membrane</keyword>
<dbReference type="Pfam" id="PF00005">
    <property type="entry name" value="ABC_tran"/>
    <property type="match status" value="1"/>
</dbReference>
<dbReference type="InterPro" id="IPR050763">
    <property type="entry name" value="ABC_transporter_ATP-binding"/>
</dbReference>
<proteinExistence type="inferred from homology"/>